<dbReference type="CDD" id="cd14727">
    <property type="entry name" value="ChanN-like"/>
    <property type="match status" value="1"/>
</dbReference>
<dbReference type="SUPFAM" id="SSF159501">
    <property type="entry name" value="EreA/ChaN-like"/>
    <property type="match status" value="1"/>
</dbReference>
<keyword evidence="3" id="KW-1185">Reference proteome</keyword>
<dbReference type="PROSITE" id="PS50106">
    <property type="entry name" value="PDZ"/>
    <property type="match status" value="1"/>
</dbReference>
<reference evidence="3" key="2">
    <citation type="journal article" date="2016" name="Int. J. Syst. Evol. Microbiol.">
        <title>Caldimicrobium thiodismutans sp. nov., a sulfur-disproportionating bacterium isolated from a hot spring.</title>
        <authorList>
            <person name="Kojima H."/>
            <person name="Umezawa K."/>
            <person name="Fukui M."/>
        </authorList>
    </citation>
    <scope>NUCLEOTIDE SEQUENCE [LARGE SCALE GENOMIC DNA]</scope>
    <source>
        <strain evidence="3">TF1</strain>
    </source>
</reference>
<gene>
    <name evidence="2" type="ORF">THC_0204</name>
</gene>
<dbReference type="Gene3D" id="3.40.50.11550">
    <property type="match status" value="1"/>
</dbReference>
<feature type="domain" description="PDZ" evidence="1">
    <location>
        <begin position="829"/>
        <end position="908"/>
    </location>
</feature>
<sequence length="918" mass="108649">MTLKAEFLKAQYELTLYPEKKLLQGNATFELNKEGVYEFQIQDLRIEKAKIGNETLRISEGEDRNYLKIYNFKKNATLTLTFERELPFKVSPLPQVLENYLPFPRVQLPLEISIQIQGKLPYQLILPYEEKEEKEGISVYRIKEPFSKAPPLILGSFKEKRLTLQGREFLFYLPKDFSEKLWEEWEASLKKGANKLQGTFSLLPYPRFYVFLTFERKSFPLGIFLPLPSDRATLINDLFVGLVEQILEYGLNFNDELLEGLKTYLTSYALSSDQKALRKSFLLNSAPKERAFFRLFEWINRLGEERFKKFWDFYLGRYLFNGSSNELFWRSAANYFKEPFPLLDLPFQRVSLKVKPEVKYLDNQKKYHLRLNISQEKTFRPLRLEVYLVTEKDRIFKTLYLNQKEALFDFYLEQRPLEVVLDPAYKIYRELSLQELPLGWNILKESDISIYLSQKELLPVYREFLENLRKRGAELNFGTISFSALPLKNLLFLETPPQGFHLPLPEEGIYFKILPHPNSSNHFLAFAKISSLREWRKFKPKEDSVKLATGFLFQSGKFLYNFKAELRDGLSIRLDEKEKVFGAKSSQILPLDEFFPEWLGLQALLIGETHDRYEHHRFQLEVIKGLHHYFKDLTIGLEMVQSPFQKHLDDFVEGRISEKELLERIEYYDRWRFDYRLYRDIFLYAREHKLKLLALDVPQEIVKKVAKTGFSDLTEEEKKYLPEMDLYNPAYKDFLKGIFESHRFDNSTNFESFYQAQLLRDEAMAERIFEYLKKNPERKIIVITGKGHLQYYYGIPHALKRRNFTNFKTIILGETEDFKPSLGDYWFNPAPVEYEKTLQLGVILDETSEGLKIKEVLKDSLAERSGLRAGDILLKADERTLKRISDLKIVLTFKEKGSELALTFKRENENKRIQILLK</sequence>
<evidence type="ECO:0000313" key="2">
    <source>
        <dbReference type="EMBL" id="BAU22604.1"/>
    </source>
</evidence>
<dbReference type="InterPro" id="IPR036034">
    <property type="entry name" value="PDZ_sf"/>
</dbReference>
<dbReference type="Proteomes" id="UP000068196">
    <property type="component" value="Chromosome"/>
</dbReference>
<dbReference type="Pfam" id="PF04187">
    <property type="entry name" value="Cofac_haem_bdg"/>
    <property type="match status" value="1"/>
</dbReference>
<evidence type="ECO:0000313" key="3">
    <source>
        <dbReference type="Proteomes" id="UP000068196"/>
    </source>
</evidence>
<organism evidence="2 3">
    <name type="scientific">Caldimicrobium thiodismutans</name>
    <dbReference type="NCBI Taxonomy" id="1653476"/>
    <lineage>
        <taxon>Bacteria</taxon>
        <taxon>Pseudomonadati</taxon>
        <taxon>Thermodesulfobacteriota</taxon>
        <taxon>Thermodesulfobacteria</taxon>
        <taxon>Thermodesulfobacteriales</taxon>
        <taxon>Thermodesulfobacteriaceae</taxon>
        <taxon>Caldimicrobium</taxon>
    </lineage>
</organism>
<reference evidence="2 3" key="1">
    <citation type="journal article" date="2016" name="Int. J. Syst. Evol. Microbiol.">
        <title>Caldimicrobium thiodismutans sp. nov., a sulfur-disproportionating bacterium isolated from a hot spring, and emended description of the genus Caldimicrobium.</title>
        <authorList>
            <person name="Kojima H."/>
            <person name="Umezawa K."/>
            <person name="Fukui M."/>
        </authorList>
    </citation>
    <scope>NUCLEOTIDE SEQUENCE [LARGE SCALE GENOMIC DNA]</scope>
    <source>
        <strain evidence="2 3">TF1</strain>
    </source>
</reference>
<dbReference type="Gene3D" id="2.30.42.10">
    <property type="match status" value="1"/>
</dbReference>
<dbReference type="InterPro" id="IPR007314">
    <property type="entry name" value="Cofac_haem-bd_dom"/>
</dbReference>
<dbReference type="AlphaFoldDB" id="A0A0U5AF16"/>
<protein>
    <recommendedName>
        <fullName evidence="1">PDZ domain-containing protein</fullName>
    </recommendedName>
</protein>
<dbReference type="KEGG" id="cthi:THC_0204"/>
<dbReference type="STRING" id="1653476.THC_0204"/>
<dbReference type="EMBL" id="AP014945">
    <property type="protein sequence ID" value="BAU22604.1"/>
    <property type="molecule type" value="Genomic_DNA"/>
</dbReference>
<accession>A0A0U5AF16</accession>
<name>A0A0U5AF16_9BACT</name>
<dbReference type="Pfam" id="PF13180">
    <property type="entry name" value="PDZ_2"/>
    <property type="match status" value="1"/>
</dbReference>
<proteinExistence type="predicted"/>
<dbReference type="SMART" id="SM00228">
    <property type="entry name" value="PDZ"/>
    <property type="match status" value="1"/>
</dbReference>
<dbReference type="SUPFAM" id="SSF50156">
    <property type="entry name" value="PDZ domain-like"/>
    <property type="match status" value="1"/>
</dbReference>
<dbReference type="InterPro" id="IPR001478">
    <property type="entry name" value="PDZ"/>
</dbReference>
<evidence type="ECO:0000259" key="1">
    <source>
        <dbReference type="PROSITE" id="PS50106"/>
    </source>
</evidence>